<evidence type="ECO:0000256" key="2">
    <source>
        <dbReference type="ARBA" id="ARBA00022723"/>
    </source>
</evidence>
<evidence type="ECO:0000256" key="9">
    <source>
        <dbReference type="SAM" id="MobiDB-lite"/>
    </source>
</evidence>
<dbReference type="PANTHER" id="PTHR12920">
    <property type="entry name" value="RYBP AND YAF2-RELATED"/>
    <property type="match status" value="1"/>
</dbReference>
<keyword evidence="4" id="KW-0862">Zinc</keyword>
<dbReference type="Pfam" id="PF00641">
    <property type="entry name" value="Zn_ribbon_RanBP"/>
    <property type="match status" value="1"/>
</dbReference>
<evidence type="ECO:0000256" key="3">
    <source>
        <dbReference type="ARBA" id="ARBA00022771"/>
    </source>
</evidence>
<gene>
    <name evidence="11" type="ORF">TPAB3V08_LOCUS8722</name>
</gene>
<proteinExistence type="predicted"/>
<sequence>MEMKPTSQQNVKRQSKLIEEIFWDCSVCTYRNKAEAFKCLMCDVRKGTSTRKPRLNPQLVAQVAQIFPAPLKTIKKDIIAKDVSSKESSGKVRTEKKRQSMEGKSVNKKWRPPRLKNVDRSNAETHAIAVNNVTVLITEYKPKVKKTVSDTSGRSSSASSDNGSQSESSTDARGDF</sequence>
<keyword evidence="6" id="KW-0804">Transcription</keyword>
<feature type="compositionally biased region" description="Basic and acidic residues" evidence="9">
    <location>
        <begin position="82"/>
        <end position="101"/>
    </location>
</feature>
<accession>A0ABN7P734</accession>
<reference evidence="11" key="1">
    <citation type="submission" date="2021-03" db="EMBL/GenBank/DDBJ databases">
        <authorList>
            <person name="Tran Van P."/>
        </authorList>
    </citation>
    <scope>NUCLEOTIDE SEQUENCE</scope>
</reference>
<feature type="compositionally biased region" description="Low complexity" evidence="9">
    <location>
        <begin position="149"/>
        <end position="169"/>
    </location>
</feature>
<dbReference type="Pfam" id="PF17219">
    <property type="entry name" value="YAF2_RYBP"/>
    <property type="match status" value="1"/>
</dbReference>
<dbReference type="SUPFAM" id="SSF90209">
    <property type="entry name" value="Ran binding protein zinc finger-like"/>
    <property type="match status" value="1"/>
</dbReference>
<feature type="region of interest" description="Disordered" evidence="9">
    <location>
        <begin position="82"/>
        <end position="123"/>
    </location>
</feature>
<dbReference type="InterPro" id="IPR039958">
    <property type="entry name" value="RYBP/YAF2"/>
</dbReference>
<evidence type="ECO:0000259" key="10">
    <source>
        <dbReference type="PROSITE" id="PS50199"/>
    </source>
</evidence>
<dbReference type="SMART" id="SM00547">
    <property type="entry name" value="ZnF_RBZ"/>
    <property type="match status" value="1"/>
</dbReference>
<evidence type="ECO:0000313" key="12">
    <source>
        <dbReference type="Proteomes" id="UP001153148"/>
    </source>
</evidence>
<evidence type="ECO:0000256" key="7">
    <source>
        <dbReference type="ARBA" id="ARBA00023242"/>
    </source>
</evidence>
<dbReference type="PROSITE" id="PS50199">
    <property type="entry name" value="ZF_RANBP2_2"/>
    <property type="match status" value="1"/>
</dbReference>
<protein>
    <recommendedName>
        <fullName evidence="10">RanBP2-type domain-containing protein</fullName>
    </recommendedName>
</protein>
<comment type="caution">
    <text evidence="11">The sequence shown here is derived from an EMBL/GenBank/DDBJ whole genome shotgun (WGS) entry which is preliminary data.</text>
</comment>
<keyword evidence="3 8" id="KW-0863">Zinc-finger</keyword>
<name>A0ABN7P734_TIMPD</name>
<evidence type="ECO:0000313" key="11">
    <source>
        <dbReference type="EMBL" id="CAG2061769.1"/>
    </source>
</evidence>
<keyword evidence="7" id="KW-0539">Nucleus</keyword>
<evidence type="ECO:0000256" key="6">
    <source>
        <dbReference type="ARBA" id="ARBA00023163"/>
    </source>
</evidence>
<keyword evidence="5" id="KW-0805">Transcription regulation</keyword>
<dbReference type="Proteomes" id="UP001153148">
    <property type="component" value="Unassembled WGS sequence"/>
</dbReference>
<evidence type="ECO:0000256" key="1">
    <source>
        <dbReference type="ARBA" id="ARBA00004123"/>
    </source>
</evidence>
<dbReference type="PROSITE" id="PS01358">
    <property type="entry name" value="ZF_RANBP2_1"/>
    <property type="match status" value="1"/>
</dbReference>
<comment type="subcellular location">
    <subcellularLocation>
        <location evidence="1">Nucleus</location>
    </subcellularLocation>
</comment>
<evidence type="ECO:0000256" key="5">
    <source>
        <dbReference type="ARBA" id="ARBA00023015"/>
    </source>
</evidence>
<evidence type="ECO:0000256" key="4">
    <source>
        <dbReference type="ARBA" id="ARBA00022833"/>
    </source>
</evidence>
<keyword evidence="2" id="KW-0479">Metal-binding</keyword>
<dbReference type="Gene3D" id="4.10.1060.10">
    <property type="entry name" value="Zinc finger, RanBP2-type"/>
    <property type="match status" value="1"/>
</dbReference>
<evidence type="ECO:0000256" key="8">
    <source>
        <dbReference type="PROSITE-ProRule" id="PRU00322"/>
    </source>
</evidence>
<dbReference type="EMBL" id="CAJPIN010017188">
    <property type="protein sequence ID" value="CAG2061769.1"/>
    <property type="molecule type" value="Genomic_DNA"/>
</dbReference>
<feature type="region of interest" description="Disordered" evidence="9">
    <location>
        <begin position="141"/>
        <end position="176"/>
    </location>
</feature>
<organism evidence="11 12">
    <name type="scientific">Timema podura</name>
    <name type="common">Walking stick</name>
    <dbReference type="NCBI Taxonomy" id="61482"/>
    <lineage>
        <taxon>Eukaryota</taxon>
        <taxon>Metazoa</taxon>
        <taxon>Ecdysozoa</taxon>
        <taxon>Arthropoda</taxon>
        <taxon>Hexapoda</taxon>
        <taxon>Insecta</taxon>
        <taxon>Pterygota</taxon>
        <taxon>Neoptera</taxon>
        <taxon>Polyneoptera</taxon>
        <taxon>Phasmatodea</taxon>
        <taxon>Timematodea</taxon>
        <taxon>Timematoidea</taxon>
        <taxon>Timematidae</taxon>
        <taxon>Timema</taxon>
    </lineage>
</organism>
<feature type="domain" description="RanBP2-type" evidence="10">
    <location>
        <begin position="19"/>
        <end position="48"/>
    </location>
</feature>
<keyword evidence="12" id="KW-1185">Reference proteome</keyword>
<dbReference type="InterPro" id="IPR001876">
    <property type="entry name" value="Znf_RanBP2"/>
</dbReference>
<dbReference type="InterPro" id="IPR033774">
    <property type="entry name" value="YAF2_RYBP"/>
</dbReference>
<dbReference type="PANTHER" id="PTHR12920:SF4">
    <property type="entry name" value="GEO03726P1"/>
    <property type="match status" value="1"/>
</dbReference>
<dbReference type="InterPro" id="IPR036443">
    <property type="entry name" value="Znf_RanBP2_sf"/>
</dbReference>